<reference evidence="5 6" key="1">
    <citation type="submission" date="2017-10" db="EMBL/GenBank/DDBJ databases">
        <title>Sequencing the genomes of 1000 actinobacteria strains.</title>
        <authorList>
            <person name="Klenk H.-P."/>
        </authorList>
    </citation>
    <scope>NUCLEOTIDE SEQUENCE [LARGE SCALE GENOMIC DNA]</scope>
    <source>
        <strain evidence="5 6">DSM 15597</strain>
    </source>
</reference>
<sequence length="440" mass="47561">MPVSSPETKPGWPPEPASGRGRSHGTSGVEPFDRWFRYPAGFASDYAALLLDNLGLTSGTVVDCFAGSGVTGTAARSRGLNFVGIEAHPLVAELATLKLSPIATSGEVRELSQKVVASAHQPLSGATPDLEDEPDLVRRCFSPSVLDQLVRLRHLVRAHADTPASSYLKWALLGVLRDVADVKVGWPYQRPGVTRRAPYADPIARFTARAEIMASDLESIADSETHAEVLIGDARDGGVWSRIPEPAAACVASPPYLNNFDYADATRLELYFWGEVTTWGGMCREVRADMLTATTQQSSVGEKAAALDWLRNHTTETGERILSLVGLVEEAQAARGNRAKEYDRVVPAYFAAMASVLGHLHDHVEPGGAVLWLVGDSAPYGVHVDTPALVGGLAQDAGFDFAEDVRLRIRGNRWPSNADRHQVELSERLIVLRRATTAQP</sequence>
<keyword evidence="6" id="KW-1185">Reference proteome</keyword>
<dbReference type="RefSeq" id="WP_098459624.1">
    <property type="nucleotide sequence ID" value="NZ_PDJC01000001.1"/>
</dbReference>
<dbReference type="GO" id="GO:0003677">
    <property type="term" value="F:DNA binding"/>
    <property type="evidence" value="ECO:0007669"/>
    <property type="project" value="InterPro"/>
</dbReference>
<dbReference type="AlphaFoldDB" id="A0A2A9CNY1"/>
<name>A0A2A9CNY1_9ACTN</name>
<evidence type="ECO:0000256" key="2">
    <source>
        <dbReference type="ARBA" id="ARBA00022679"/>
    </source>
</evidence>
<protein>
    <submittedName>
        <fullName evidence="5">DNA methylase</fullName>
    </submittedName>
</protein>
<evidence type="ECO:0000256" key="3">
    <source>
        <dbReference type="SAM" id="MobiDB-lite"/>
    </source>
</evidence>
<dbReference type="EMBL" id="PDJC01000001">
    <property type="protein sequence ID" value="PFG16048.1"/>
    <property type="molecule type" value="Genomic_DNA"/>
</dbReference>
<evidence type="ECO:0000313" key="5">
    <source>
        <dbReference type="EMBL" id="PFG16048.1"/>
    </source>
</evidence>
<evidence type="ECO:0000259" key="4">
    <source>
        <dbReference type="Pfam" id="PF01555"/>
    </source>
</evidence>
<keyword evidence="2" id="KW-0808">Transferase</keyword>
<dbReference type="Gene3D" id="3.40.50.150">
    <property type="entry name" value="Vaccinia Virus protein VP39"/>
    <property type="match status" value="2"/>
</dbReference>
<dbReference type="Proteomes" id="UP000226079">
    <property type="component" value="Unassembled WGS sequence"/>
</dbReference>
<organism evidence="5 6">
    <name type="scientific">Propionicimonas paludicola</name>
    <dbReference type="NCBI Taxonomy" id="185243"/>
    <lineage>
        <taxon>Bacteria</taxon>
        <taxon>Bacillati</taxon>
        <taxon>Actinomycetota</taxon>
        <taxon>Actinomycetes</taxon>
        <taxon>Propionibacteriales</taxon>
        <taxon>Nocardioidaceae</taxon>
        <taxon>Propionicimonas</taxon>
    </lineage>
</organism>
<keyword evidence="1 5" id="KW-0489">Methyltransferase</keyword>
<accession>A0A2A9CNY1</accession>
<dbReference type="GO" id="GO:0032259">
    <property type="term" value="P:methylation"/>
    <property type="evidence" value="ECO:0007669"/>
    <property type="project" value="UniProtKB-KW"/>
</dbReference>
<feature type="region of interest" description="Disordered" evidence="3">
    <location>
        <begin position="1"/>
        <end position="26"/>
    </location>
</feature>
<comment type="caution">
    <text evidence="5">The sequence shown here is derived from an EMBL/GenBank/DDBJ whole genome shotgun (WGS) entry which is preliminary data.</text>
</comment>
<proteinExistence type="predicted"/>
<dbReference type="Pfam" id="PF01555">
    <property type="entry name" value="N6_N4_Mtase"/>
    <property type="match status" value="1"/>
</dbReference>
<dbReference type="InterPro" id="IPR029063">
    <property type="entry name" value="SAM-dependent_MTases_sf"/>
</dbReference>
<evidence type="ECO:0000256" key="1">
    <source>
        <dbReference type="ARBA" id="ARBA00022603"/>
    </source>
</evidence>
<dbReference type="GO" id="GO:0008170">
    <property type="term" value="F:N-methyltransferase activity"/>
    <property type="evidence" value="ECO:0007669"/>
    <property type="project" value="InterPro"/>
</dbReference>
<dbReference type="SUPFAM" id="SSF53335">
    <property type="entry name" value="S-adenosyl-L-methionine-dependent methyltransferases"/>
    <property type="match status" value="2"/>
</dbReference>
<dbReference type="InterPro" id="IPR002941">
    <property type="entry name" value="DNA_methylase_N4/N6"/>
</dbReference>
<dbReference type="OrthoDB" id="9773060at2"/>
<feature type="domain" description="DNA methylase N-4/N-6" evidence="4">
    <location>
        <begin position="36"/>
        <end position="94"/>
    </location>
</feature>
<evidence type="ECO:0000313" key="6">
    <source>
        <dbReference type="Proteomes" id="UP000226079"/>
    </source>
</evidence>
<gene>
    <name evidence="5" type="ORF">ATK74_0576</name>
</gene>